<comment type="catalytic activity">
    <reaction evidence="5">
        <text>4-demethylwyosine(37) in tRNA(Phe) + S-adenosyl-L-methionine = 4-demethyl-7-[(3S)-3-amino-3-carboxypropyl]wyosine(37) in tRNA(Phe) + S-methyl-5'-thioadenosine + H(+)</text>
        <dbReference type="Rhea" id="RHEA:36355"/>
        <dbReference type="Rhea" id="RHEA-COMP:10164"/>
        <dbReference type="Rhea" id="RHEA-COMP:10378"/>
        <dbReference type="ChEBI" id="CHEBI:15378"/>
        <dbReference type="ChEBI" id="CHEBI:17509"/>
        <dbReference type="ChEBI" id="CHEBI:59789"/>
        <dbReference type="ChEBI" id="CHEBI:64315"/>
        <dbReference type="ChEBI" id="CHEBI:73550"/>
        <dbReference type="EC" id="2.5.1.114"/>
    </reaction>
</comment>
<dbReference type="GO" id="GO:0005737">
    <property type="term" value="C:cytoplasm"/>
    <property type="evidence" value="ECO:0007669"/>
    <property type="project" value="UniProtKB-SubCell"/>
</dbReference>
<dbReference type="PIRSF" id="PIRSF038972">
    <property type="entry name" value="Trm12"/>
    <property type="match status" value="1"/>
</dbReference>
<comment type="function">
    <text evidence="6">S-adenosyl-L-methionine-dependent transferase that acts as a component of the wybutosine biosynthesis pathway. Wybutosine is a hyper modified guanosine with a tricyclic base found at the 3'-position adjacent to the anticodon of eukaryotic phenylalanine tRNA. Catalyzes the transfer of the alpha-amino-alpha-carboxypropyl (acp) group from S-adenosyl-L-methionine to the C-7 position of 4-demethylwyosine (imG-14) to produce wybutosine-86.</text>
</comment>
<evidence type="ECO:0000256" key="4">
    <source>
        <dbReference type="ARBA" id="ARBA00022694"/>
    </source>
</evidence>
<dbReference type="GeneID" id="59236204"/>
<evidence type="ECO:0000256" key="2">
    <source>
        <dbReference type="ARBA" id="ARBA00022679"/>
    </source>
</evidence>
<dbReference type="GO" id="GO:0008757">
    <property type="term" value="F:S-adenosylmethionine-dependent methyltransferase activity"/>
    <property type="evidence" value="ECO:0007669"/>
    <property type="project" value="InterPro"/>
</dbReference>
<organism evidence="8 9">
    <name type="scientific">Zygotorulaspora mrakii</name>
    <name type="common">Zygosaccharomyces mrakii</name>
    <dbReference type="NCBI Taxonomy" id="42260"/>
    <lineage>
        <taxon>Eukaryota</taxon>
        <taxon>Fungi</taxon>
        <taxon>Dikarya</taxon>
        <taxon>Ascomycota</taxon>
        <taxon>Saccharomycotina</taxon>
        <taxon>Saccharomycetes</taxon>
        <taxon>Saccharomycetales</taxon>
        <taxon>Saccharomycetaceae</taxon>
        <taxon>Zygotorulaspora</taxon>
    </lineage>
</organism>
<comment type="pathway">
    <text evidence="1 6">tRNA modification; wybutosine-tRNA(Phe) biosynthesis.</text>
</comment>
<dbReference type="OrthoDB" id="2387925at2759"/>
<dbReference type="GO" id="GO:0008175">
    <property type="term" value="F:tRNA methyltransferase activity"/>
    <property type="evidence" value="ECO:0007669"/>
    <property type="project" value="TreeGrafter"/>
</dbReference>
<keyword evidence="9" id="KW-1185">Reference proteome</keyword>
<dbReference type="PROSITE" id="PS51684">
    <property type="entry name" value="SAM_MT_TRM5_TYW2"/>
    <property type="match status" value="1"/>
</dbReference>
<evidence type="ECO:0000313" key="8">
    <source>
        <dbReference type="EMBL" id="QLG72480.1"/>
    </source>
</evidence>
<dbReference type="GO" id="GO:0102522">
    <property type="term" value="F:tRNA 4-demethylwyosine alpha-amino-alpha-carboxypropyltransferase activity"/>
    <property type="evidence" value="ECO:0007669"/>
    <property type="project" value="UniProtKB-EC"/>
</dbReference>
<keyword evidence="4 6" id="KW-0819">tRNA processing</keyword>
<keyword evidence="3 6" id="KW-0949">S-adenosyl-L-methionine</keyword>
<dbReference type="PANTHER" id="PTHR23245">
    <property type="entry name" value="TRNA METHYLTRANSFERASE"/>
    <property type="match status" value="1"/>
</dbReference>
<dbReference type="Proteomes" id="UP000509704">
    <property type="component" value="Chromosome 4"/>
</dbReference>
<gene>
    <name evidence="8" type="ORF">HG535_0D01880</name>
</gene>
<dbReference type="AlphaFoldDB" id="A0A7H9B1H6"/>
<dbReference type="InterPro" id="IPR030382">
    <property type="entry name" value="MeTrfase_TRM5/TYW2"/>
</dbReference>
<comment type="subcellular location">
    <subcellularLocation>
        <location evidence="6">Cytoplasm</location>
    </subcellularLocation>
</comment>
<keyword evidence="6" id="KW-0963">Cytoplasm</keyword>
<dbReference type="EMBL" id="CP058607">
    <property type="protein sequence ID" value="QLG72480.1"/>
    <property type="molecule type" value="Genomic_DNA"/>
</dbReference>
<dbReference type="Gene3D" id="3.40.50.150">
    <property type="entry name" value="Vaccinia Virus protein VP39"/>
    <property type="match status" value="1"/>
</dbReference>
<accession>A0A7H9B1H6</accession>
<dbReference type="PANTHER" id="PTHR23245:SF25">
    <property type="entry name" value="TRNA WYBUTOSINE-SYNTHESIZING PROTEIN 2 HOMOLOG"/>
    <property type="match status" value="1"/>
</dbReference>
<proteinExistence type="inferred from homology"/>
<dbReference type="InterPro" id="IPR029063">
    <property type="entry name" value="SAM-dependent_MTases_sf"/>
</dbReference>
<protein>
    <recommendedName>
        <fullName evidence="6">tRNA wybutosine-synthesizing protein 2</fullName>
        <shortName evidence="6">tRNA-yW-synthesizing protein 2</shortName>
    </recommendedName>
    <alternativeName>
        <fullName evidence="6">tRNA(Phe) (4-demethylwyosine(37)-C(7)) aminocarboxypropyltransferase</fullName>
    </alternativeName>
</protein>
<evidence type="ECO:0000256" key="6">
    <source>
        <dbReference type="PIRNR" id="PIRNR038972"/>
    </source>
</evidence>
<sequence length="428" mass="50018">MPYELLLTDSTLIKDIKLELESEKKFVKPIYQDGRYKVIRTTITEDDHPLLAKQKSYLLRKYTAGRLCDKNDENNIVGFTRSFLKARNVANFEELISHLPIRYTVYTPLLLFNNSKEKSFNHIKWREFFQLVGLPVKDEYCKQMLSKVFVKLKLTHVAINMPIIEADVMRRPFNIYPLYGELVSPALDVRAEELWDSPTETDFQSTLWCHTIQNGIHQYWAPMFTMFSRGNIKEKKRILDKFQDIEGNDVVDMYAGIGYFTLCYLKRNARKVYCFEINPWSVEALRKGLDANAIDPQRCKIYNESNENCTARIREAVTRKMRIRHINLGLLPTSKPSWPLALEVIRLQYSTSSMNIVSLHIHENVHIIHLQDDSFITKTLNALKAIDKDMCYEAKHLERIKTFAPDIWHICLDVDVKCLELSSLVPLT</sequence>
<dbReference type="Pfam" id="PF02475">
    <property type="entry name" value="TRM5-TYW2_MTfase"/>
    <property type="match status" value="1"/>
</dbReference>
<dbReference type="InterPro" id="IPR026274">
    <property type="entry name" value="tRNA_wybutosine_synth_prot_2"/>
</dbReference>
<dbReference type="InterPro" id="IPR056743">
    <property type="entry name" value="TRM5-TYW2-like_MTfase"/>
</dbReference>
<reference evidence="8 9" key="1">
    <citation type="submission" date="2020-07" db="EMBL/GenBank/DDBJ databases">
        <title>The yeast mating-type switching endonuclease HO is a domesticated member of an unorthodox homing genetic element family.</title>
        <authorList>
            <person name="Coughlan A.Y."/>
            <person name="Lombardi L."/>
            <person name="Braun-Galleani S."/>
            <person name="Martos A.R."/>
            <person name="Galeote V."/>
            <person name="Bigey F."/>
            <person name="Dequin S."/>
            <person name="Byrne K.P."/>
            <person name="Wolfe K.H."/>
        </authorList>
    </citation>
    <scope>NUCLEOTIDE SEQUENCE [LARGE SCALE GENOMIC DNA]</scope>
    <source>
        <strain evidence="8 9">NRRL Y-6702</strain>
    </source>
</reference>
<comment type="similarity">
    <text evidence="6">Belongs to the class I-like SAM-binding methyltransferase superfamily. TRM5/TYW2 family.</text>
</comment>
<evidence type="ECO:0000313" key="9">
    <source>
        <dbReference type="Proteomes" id="UP000509704"/>
    </source>
</evidence>
<dbReference type="RefSeq" id="XP_037144208.1">
    <property type="nucleotide sequence ID" value="XM_037288313.1"/>
</dbReference>
<evidence type="ECO:0000256" key="1">
    <source>
        <dbReference type="ARBA" id="ARBA00004797"/>
    </source>
</evidence>
<keyword evidence="2 6" id="KW-0808">Transferase</keyword>
<evidence type="ECO:0000256" key="5">
    <source>
        <dbReference type="ARBA" id="ARBA00049400"/>
    </source>
</evidence>
<dbReference type="SUPFAM" id="SSF53335">
    <property type="entry name" value="S-adenosyl-L-methionine-dependent methyltransferases"/>
    <property type="match status" value="1"/>
</dbReference>
<evidence type="ECO:0000256" key="3">
    <source>
        <dbReference type="ARBA" id="ARBA00022691"/>
    </source>
</evidence>
<feature type="domain" description="SAM-dependent methyltransferase TRM5/TYW2-type" evidence="7">
    <location>
        <begin position="145"/>
        <end position="418"/>
    </location>
</feature>
<dbReference type="GO" id="GO:0030488">
    <property type="term" value="P:tRNA methylation"/>
    <property type="evidence" value="ECO:0007669"/>
    <property type="project" value="TreeGrafter"/>
</dbReference>
<name>A0A7H9B1H6_ZYGMR</name>
<dbReference type="UniPathway" id="UPA00375"/>
<dbReference type="KEGG" id="zmk:HG535_0D01880"/>
<evidence type="ECO:0000259" key="7">
    <source>
        <dbReference type="PROSITE" id="PS51684"/>
    </source>
</evidence>
<dbReference type="GO" id="GO:0031591">
    <property type="term" value="P:wybutosine biosynthetic process"/>
    <property type="evidence" value="ECO:0007669"/>
    <property type="project" value="InterPro"/>
</dbReference>